<sequence length="318" mass="37144">MKHYREKDLVYRGEFKSMDGIGYNFEEIDVSPSARFHELQNLPRCHLSIDNLTPKTSPEKLLKGFHDCVDPIFENHLNKLDVKDFSTKICDAIKKCDDISEFQDLVIDEFSNSHEIKWGILPACKEPNIMVTLGIGHDVQAEVSLYKTLPNTTFYGADPIIEPNLQLYSSFGKFFPFAVARKAGITEFIVLPNQNQKTRKYTHQDVTTIDLPYFFKEILNLNQIDFLWIDIEGGELTFIDYFHKGKKLDELGISICQFNIELHPDIWPNGYQIVYNFINQVLKENRYVFLKPMETEKGVFRLFFINVEDQKCVRKYLQ</sequence>
<dbReference type="EMBL" id="CANHGI010000005">
    <property type="protein sequence ID" value="CAI5450637.1"/>
    <property type="molecule type" value="Genomic_DNA"/>
</dbReference>
<keyword evidence="3" id="KW-1185">Reference proteome</keyword>
<evidence type="ECO:0000259" key="1">
    <source>
        <dbReference type="Pfam" id="PF05050"/>
    </source>
</evidence>
<proteinExistence type="predicted"/>
<dbReference type="Proteomes" id="UP001152747">
    <property type="component" value="Unassembled WGS sequence"/>
</dbReference>
<feature type="domain" description="Methyltransferase FkbM" evidence="1">
    <location>
        <begin position="121"/>
        <end position="288"/>
    </location>
</feature>
<name>A0A9P1IUW3_9PELO</name>
<comment type="caution">
    <text evidence="2">The sequence shown here is derived from an EMBL/GenBank/DDBJ whole genome shotgun (WGS) entry which is preliminary data.</text>
</comment>
<dbReference type="InterPro" id="IPR006342">
    <property type="entry name" value="FkbM_mtfrase"/>
</dbReference>
<accession>A0A9P1IUW3</accession>
<dbReference type="OrthoDB" id="5863008at2759"/>
<reference evidence="2" key="1">
    <citation type="submission" date="2022-11" db="EMBL/GenBank/DDBJ databases">
        <authorList>
            <person name="Kikuchi T."/>
        </authorList>
    </citation>
    <scope>NUCLEOTIDE SEQUENCE</scope>
    <source>
        <strain evidence="2">PS1010</strain>
    </source>
</reference>
<dbReference type="AlphaFoldDB" id="A0A9P1IUW3"/>
<dbReference type="PANTHER" id="PTHR22989">
    <property type="entry name" value="UNCHARACTERIZED DUF13 C.ELEGANS"/>
    <property type="match status" value="1"/>
</dbReference>
<dbReference type="Pfam" id="PF05050">
    <property type="entry name" value="Methyltransf_21"/>
    <property type="match status" value="1"/>
</dbReference>
<dbReference type="PANTHER" id="PTHR22989:SF21">
    <property type="entry name" value="METHYLTRANSFERASE FKBM DOMAIN-CONTAINING PROTEIN"/>
    <property type="match status" value="1"/>
</dbReference>
<gene>
    <name evidence="2" type="ORF">CAMP_LOCUS13274</name>
</gene>
<evidence type="ECO:0000313" key="3">
    <source>
        <dbReference type="Proteomes" id="UP001152747"/>
    </source>
</evidence>
<organism evidence="2 3">
    <name type="scientific">Caenorhabditis angaria</name>
    <dbReference type="NCBI Taxonomy" id="860376"/>
    <lineage>
        <taxon>Eukaryota</taxon>
        <taxon>Metazoa</taxon>
        <taxon>Ecdysozoa</taxon>
        <taxon>Nematoda</taxon>
        <taxon>Chromadorea</taxon>
        <taxon>Rhabditida</taxon>
        <taxon>Rhabditina</taxon>
        <taxon>Rhabditomorpha</taxon>
        <taxon>Rhabditoidea</taxon>
        <taxon>Rhabditidae</taxon>
        <taxon>Peloderinae</taxon>
        <taxon>Caenorhabditis</taxon>
    </lineage>
</organism>
<evidence type="ECO:0000313" key="2">
    <source>
        <dbReference type="EMBL" id="CAI5450637.1"/>
    </source>
</evidence>
<protein>
    <recommendedName>
        <fullName evidence="1">Methyltransferase FkbM domain-containing protein</fullName>
    </recommendedName>
</protein>